<organism evidence="2 3">
    <name type="scientific">Sphaerospermopsis reniformis</name>
    <dbReference type="NCBI Taxonomy" id="531300"/>
    <lineage>
        <taxon>Bacteria</taxon>
        <taxon>Bacillati</taxon>
        <taxon>Cyanobacteriota</taxon>
        <taxon>Cyanophyceae</taxon>
        <taxon>Nostocales</taxon>
        <taxon>Aphanizomenonaceae</taxon>
        <taxon>Sphaerospermopsis</taxon>
    </lineage>
</organism>
<reference evidence="3" key="1">
    <citation type="submission" date="2019-02" db="EMBL/GenBank/DDBJ databases">
        <title>Draft genome sequence of Sphaerospermopsis reniformis NIES-1949.</title>
        <authorList>
            <person name="Yamaguchi H."/>
            <person name="Suzuki S."/>
            <person name="Kawachi M."/>
        </authorList>
    </citation>
    <scope>NUCLEOTIDE SEQUENCE [LARGE SCALE GENOMIC DNA]</scope>
    <source>
        <strain evidence="3">NIES-1949</strain>
    </source>
</reference>
<name>A0A480A4W6_9CYAN</name>
<evidence type="ECO:0000256" key="1">
    <source>
        <dbReference type="SAM" id="Phobius"/>
    </source>
</evidence>
<sequence>MTFPALVKVNVPPIVLLPNTVPLALLLVTFTLPVFAKVVVKLALLATVILVPAFWVIVPADVTVKLPLS</sequence>
<comment type="caution">
    <text evidence="2">The sequence shown here is derived from an EMBL/GenBank/DDBJ whole genome shotgun (WGS) entry which is preliminary data.</text>
</comment>
<keyword evidence="1" id="KW-0472">Membrane</keyword>
<keyword evidence="1" id="KW-1133">Transmembrane helix</keyword>
<evidence type="ECO:0000313" key="3">
    <source>
        <dbReference type="Proteomes" id="UP000300142"/>
    </source>
</evidence>
<dbReference type="Proteomes" id="UP000300142">
    <property type="component" value="Unassembled WGS sequence"/>
</dbReference>
<gene>
    <name evidence="2" type="ORF">SR1949_38110</name>
</gene>
<keyword evidence="3" id="KW-1185">Reference proteome</keyword>
<feature type="transmembrane region" description="Helical" evidence="1">
    <location>
        <begin position="42"/>
        <end position="60"/>
    </location>
</feature>
<evidence type="ECO:0000313" key="2">
    <source>
        <dbReference type="EMBL" id="GCL38693.1"/>
    </source>
</evidence>
<proteinExistence type="predicted"/>
<feature type="transmembrane region" description="Helical" evidence="1">
    <location>
        <begin position="14"/>
        <end position="35"/>
    </location>
</feature>
<accession>A0A480A4W6</accession>
<protein>
    <submittedName>
        <fullName evidence="2">Uncharacterized protein</fullName>
    </submittedName>
</protein>
<dbReference type="EMBL" id="BJCE01000164">
    <property type="protein sequence ID" value="GCL38693.1"/>
    <property type="molecule type" value="Genomic_DNA"/>
</dbReference>
<keyword evidence="1" id="KW-0812">Transmembrane</keyword>
<dbReference type="AlphaFoldDB" id="A0A480A4W6"/>